<comment type="caution">
    <text evidence="1">The sequence shown here is derived from an EMBL/GenBank/DDBJ whole genome shotgun (WGS) entry which is preliminary data.</text>
</comment>
<organism evidence="1 2">
    <name type="scientific">Halorubrum ezzemoulense</name>
    <name type="common">Halorubrum chaoviator</name>
    <dbReference type="NCBI Taxonomy" id="337243"/>
    <lineage>
        <taxon>Archaea</taxon>
        <taxon>Methanobacteriati</taxon>
        <taxon>Methanobacteriota</taxon>
        <taxon>Stenosarchaea group</taxon>
        <taxon>Halobacteria</taxon>
        <taxon>Halobacteriales</taxon>
        <taxon>Haloferacaceae</taxon>
        <taxon>Halorubrum</taxon>
    </lineage>
</organism>
<gene>
    <name evidence="1" type="ORF">PM085_19135</name>
</gene>
<reference evidence="1 2" key="1">
    <citation type="submission" date="2023-01" db="EMBL/GenBank/DDBJ databases">
        <title>Halorubrum ezzemoulense from Santa Pola, Spain.</title>
        <authorList>
            <person name="Feng Y."/>
            <person name="Louyakis A.S."/>
            <person name="Gogarten J.P."/>
        </authorList>
    </citation>
    <scope>NUCLEOTIDE SEQUENCE [LARGE SCALE GENOMIC DNA]</scope>
    <source>
        <strain evidence="1 2">AMM015</strain>
    </source>
</reference>
<dbReference type="Proteomes" id="UP001210528">
    <property type="component" value="Unassembled WGS sequence"/>
</dbReference>
<accession>A0ABT4Z8B6</accession>
<protein>
    <submittedName>
        <fullName evidence="1">Uncharacterized protein</fullName>
    </submittedName>
</protein>
<proteinExistence type="predicted"/>
<dbReference type="EMBL" id="JAQLUK010000087">
    <property type="protein sequence ID" value="MDB2294329.1"/>
    <property type="molecule type" value="Genomic_DNA"/>
</dbReference>
<evidence type="ECO:0000313" key="1">
    <source>
        <dbReference type="EMBL" id="MDB2294329.1"/>
    </source>
</evidence>
<sequence>MAQTKEDLGLTEEQATTPIHVNGELWTLLEAARYLHDARRDDNPNRKKALELAAELARLRQESQDMGDTELVGAADALEKSAREVWTAGS</sequence>
<keyword evidence="2" id="KW-1185">Reference proteome</keyword>
<evidence type="ECO:0000313" key="2">
    <source>
        <dbReference type="Proteomes" id="UP001210528"/>
    </source>
</evidence>
<name>A0ABT4Z8B6_HALEZ</name>
<dbReference type="RefSeq" id="WP_271970714.1">
    <property type="nucleotide sequence ID" value="NZ_JAQLUK010000087.1"/>
</dbReference>